<gene>
    <name evidence="3" type="ORF">SAMN05444170_6998</name>
</gene>
<dbReference type="EMBL" id="LT670849">
    <property type="protein sequence ID" value="SHN87100.1"/>
    <property type="molecule type" value="Genomic_DNA"/>
</dbReference>
<organism evidence="3 4">
    <name type="scientific">Bradyrhizobium erythrophlei</name>
    <dbReference type="NCBI Taxonomy" id="1437360"/>
    <lineage>
        <taxon>Bacteria</taxon>
        <taxon>Pseudomonadati</taxon>
        <taxon>Pseudomonadota</taxon>
        <taxon>Alphaproteobacteria</taxon>
        <taxon>Hyphomicrobiales</taxon>
        <taxon>Nitrobacteraceae</taxon>
        <taxon>Bradyrhizobium</taxon>
    </lineage>
</organism>
<evidence type="ECO:0000256" key="2">
    <source>
        <dbReference type="SAM" id="SignalP"/>
    </source>
</evidence>
<proteinExistence type="predicted"/>
<feature type="compositionally biased region" description="Basic and acidic residues" evidence="1">
    <location>
        <begin position="48"/>
        <end position="76"/>
    </location>
</feature>
<sequence length="89" mass="9631">MSRNERVIRLAALALGLALTHSGAFAAEPSKNAYPGAFDRPPVNEEPALTKDEQSKLKDDLTKARDRQNSQVKTKEATPALKTKSPSGK</sequence>
<evidence type="ECO:0000256" key="1">
    <source>
        <dbReference type="SAM" id="MobiDB-lite"/>
    </source>
</evidence>
<keyword evidence="4" id="KW-1185">Reference proteome</keyword>
<feature type="chain" id="PRO_5013088153" evidence="2">
    <location>
        <begin position="27"/>
        <end position="89"/>
    </location>
</feature>
<reference evidence="4" key="1">
    <citation type="submission" date="2016-11" db="EMBL/GenBank/DDBJ databases">
        <authorList>
            <person name="Varghese N."/>
            <person name="Submissions S."/>
        </authorList>
    </citation>
    <scope>NUCLEOTIDE SEQUENCE [LARGE SCALE GENOMIC DNA]</scope>
    <source>
        <strain evidence="4">GAS401</strain>
    </source>
</reference>
<dbReference type="AlphaFoldDB" id="A0A1M7UVX6"/>
<name>A0A1M7UVX6_9BRAD</name>
<keyword evidence="2" id="KW-0732">Signal</keyword>
<protein>
    <submittedName>
        <fullName evidence="3">Uncharacterized protein</fullName>
    </submittedName>
</protein>
<feature type="region of interest" description="Disordered" evidence="1">
    <location>
        <begin position="28"/>
        <end position="89"/>
    </location>
</feature>
<feature type="signal peptide" evidence="2">
    <location>
        <begin position="1"/>
        <end position="26"/>
    </location>
</feature>
<accession>A0A1M7UVX6</accession>
<evidence type="ECO:0000313" key="3">
    <source>
        <dbReference type="EMBL" id="SHN87100.1"/>
    </source>
</evidence>
<dbReference type="Proteomes" id="UP000184096">
    <property type="component" value="Chromosome I"/>
</dbReference>
<evidence type="ECO:0000313" key="4">
    <source>
        <dbReference type="Proteomes" id="UP000184096"/>
    </source>
</evidence>